<feature type="compositionally biased region" description="Basic and acidic residues" evidence="2">
    <location>
        <begin position="168"/>
        <end position="212"/>
    </location>
</feature>
<dbReference type="EMBL" id="JANVFT010000005">
    <property type="protein sequence ID" value="KAJ4500471.1"/>
    <property type="molecule type" value="Genomic_DNA"/>
</dbReference>
<dbReference type="InterPro" id="IPR035979">
    <property type="entry name" value="RBD_domain_sf"/>
</dbReference>
<evidence type="ECO:0000259" key="3">
    <source>
        <dbReference type="PROSITE" id="PS50102"/>
    </source>
</evidence>
<dbReference type="SMART" id="SM00360">
    <property type="entry name" value="RRM"/>
    <property type="match status" value="1"/>
</dbReference>
<feature type="compositionally biased region" description="Polar residues" evidence="2">
    <location>
        <begin position="149"/>
        <end position="163"/>
    </location>
</feature>
<dbReference type="InterPro" id="IPR000504">
    <property type="entry name" value="RRM_dom"/>
</dbReference>
<feature type="domain" description="RRM" evidence="3">
    <location>
        <begin position="3"/>
        <end position="84"/>
    </location>
</feature>
<dbReference type="InterPro" id="IPR012677">
    <property type="entry name" value="Nucleotide-bd_a/b_plait_sf"/>
</dbReference>
<dbReference type="PROSITE" id="PS50102">
    <property type="entry name" value="RRM"/>
    <property type="match status" value="1"/>
</dbReference>
<dbReference type="Pfam" id="PF00076">
    <property type="entry name" value="RRM_1"/>
    <property type="match status" value="1"/>
</dbReference>
<dbReference type="InterPro" id="IPR050441">
    <property type="entry name" value="RBM"/>
</dbReference>
<keyword evidence="1" id="KW-0694">RNA-binding</keyword>
<name>A0ABQ8VWT9_9AGAR</name>
<accession>A0ABQ8VWT9</accession>
<feature type="compositionally biased region" description="Basic residues" evidence="2">
    <location>
        <begin position="98"/>
        <end position="109"/>
    </location>
</feature>
<evidence type="ECO:0000256" key="1">
    <source>
        <dbReference type="PROSITE-ProRule" id="PRU00176"/>
    </source>
</evidence>
<keyword evidence="5" id="KW-1185">Reference proteome</keyword>
<dbReference type="PANTHER" id="PTHR48034">
    <property type="entry name" value="TRANSFORMER-2 SEX-DETERMINING PROTEIN-RELATED"/>
    <property type="match status" value="1"/>
</dbReference>
<feature type="compositionally biased region" description="Low complexity" evidence="2">
    <location>
        <begin position="350"/>
        <end position="361"/>
    </location>
</feature>
<organism evidence="4 5">
    <name type="scientific">Lentinula lateritia</name>
    <dbReference type="NCBI Taxonomy" id="40482"/>
    <lineage>
        <taxon>Eukaryota</taxon>
        <taxon>Fungi</taxon>
        <taxon>Dikarya</taxon>
        <taxon>Basidiomycota</taxon>
        <taxon>Agaricomycotina</taxon>
        <taxon>Agaricomycetes</taxon>
        <taxon>Agaricomycetidae</taxon>
        <taxon>Agaricales</taxon>
        <taxon>Marasmiineae</taxon>
        <taxon>Omphalotaceae</taxon>
        <taxon>Lentinula</taxon>
    </lineage>
</organism>
<dbReference type="SUPFAM" id="SSF54928">
    <property type="entry name" value="RNA-binding domain, RBD"/>
    <property type="match status" value="1"/>
</dbReference>
<dbReference type="Proteomes" id="UP001150217">
    <property type="component" value="Unassembled WGS sequence"/>
</dbReference>
<reference evidence="4" key="1">
    <citation type="submission" date="2022-08" db="EMBL/GenBank/DDBJ databases">
        <title>A Global Phylogenomic Analysis of the Shiitake Genus Lentinula.</title>
        <authorList>
            <consortium name="DOE Joint Genome Institute"/>
            <person name="Sierra-Patev S."/>
            <person name="Min B."/>
            <person name="Naranjo-Ortiz M."/>
            <person name="Looney B."/>
            <person name="Konkel Z."/>
            <person name="Slot J.C."/>
            <person name="Sakamoto Y."/>
            <person name="Steenwyk J.L."/>
            <person name="Rokas A."/>
            <person name="Carro J."/>
            <person name="Camarero S."/>
            <person name="Ferreira P."/>
            <person name="Molpeceres G."/>
            <person name="Ruiz-Duenas F.J."/>
            <person name="Serrano A."/>
            <person name="Henrissat B."/>
            <person name="Drula E."/>
            <person name="Hughes K.W."/>
            <person name="Mata J.L."/>
            <person name="Ishikawa N.K."/>
            <person name="Vargas-Isla R."/>
            <person name="Ushijima S."/>
            <person name="Smith C.A."/>
            <person name="Ahrendt S."/>
            <person name="Andreopoulos W."/>
            <person name="He G."/>
            <person name="Labutti K."/>
            <person name="Lipzen A."/>
            <person name="Ng V."/>
            <person name="Riley R."/>
            <person name="Sandor L."/>
            <person name="Barry K."/>
            <person name="Martinez A.T."/>
            <person name="Xiao Y."/>
            <person name="Gibbons J.G."/>
            <person name="Terashima K."/>
            <person name="Grigoriev I.V."/>
            <person name="Hibbett D.S."/>
        </authorList>
    </citation>
    <scope>NUCLEOTIDE SEQUENCE</scope>
    <source>
        <strain evidence="4">RHP3577 ss4</strain>
    </source>
</reference>
<feature type="compositionally biased region" description="Polar residues" evidence="2">
    <location>
        <begin position="362"/>
        <end position="383"/>
    </location>
</feature>
<sequence length="436" mass="50551">MLTTLFVAGLGPTTRARELGEVFERYGRIARCDIMPPKKRRTHNSNNPYAFVEFLTSRDADDALKSLNHTYVEGYLLKIAWAEHPPNQDDPHAPLSHPSRHHISCRSRSRSPIPSRRDVSSEMTRIIPNLHSSSFLEHHRDNNHHSRQISDIASRNNDIQAYSNYHAIDTERRHRDDERYNHGYEIRSDPNHKRNGDSHERLASSWDSRHYEPQQPQNIFPERRSRYWDPEPVPHRERRKEDSRSSDYQHTDHRPVHHKHTRTSRSCTPPSVRTSRASRYASTRAGDASFALAAEKIDSASREISEKRNWDRPSTKLTEVGTNLYHSSRQVRYTDDDSTQEFPPSRSRRSSSYTNRRSPSPVTQTRIPADQTPQSPTPQNMQFTEHVDYARTPPGPPPPVEMVDVEADNYAKTPPREPFENIGHEAEAKVHEKQDP</sequence>
<feature type="compositionally biased region" description="Basic and acidic residues" evidence="2">
    <location>
        <begin position="221"/>
        <end position="254"/>
    </location>
</feature>
<evidence type="ECO:0000256" key="2">
    <source>
        <dbReference type="SAM" id="MobiDB-lite"/>
    </source>
</evidence>
<evidence type="ECO:0000313" key="5">
    <source>
        <dbReference type="Proteomes" id="UP001150217"/>
    </source>
</evidence>
<feature type="region of interest" description="Disordered" evidence="2">
    <location>
        <begin position="87"/>
        <end position="284"/>
    </location>
</feature>
<feature type="compositionally biased region" description="Low complexity" evidence="2">
    <location>
        <begin position="271"/>
        <end position="284"/>
    </location>
</feature>
<protein>
    <recommendedName>
        <fullName evidence="3">RRM domain-containing protein</fullName>
    </recommendedName>
</protein>
<feature type="compositionally biased region" description="Basic and acidic residues" evidence="2">
    <location>
        <begin position="414"/>
        <end position="436"/>
    </location>
</feature>
<proteinExistence type="predicted"/>
<comment type="caution">
    <text evidence="4">The sequence shown here is derived from an EMBL/GenBank/DDBJ whole genome shotgun (WGS) entry which is preliminary data.</text>
</comment>
<gene>
    <name evidence="4" type="ORF">C8R41DRAFT_977410</name>
</gene>
<feature type="region of interest" description="Disordered" evidence="2">
    <location>
        <begin position="321"/>
        <end position="436"/>
    </location>
</feature>
<evidence type="ECO:0000313" key="4">
    <source>
        <dbReference type="EMBL" id="KAJ4500471.1"/>
    </source>
</evidence>
<feature type="compositionally biased region" description="Polar residues" evidence="2">
    <location>
        <begin position="321"/>
        <end position="331"/>
    </location>
</feature>
<dbReference type="Gene3D" id="3.30.70.330">
    <property type="match status" value="1"/>
</dbReference>